<evidence type="ECO:0000256" key="11">
    <source>
        <dbReference type="SAM" id="MobiDB-lite"/>
    </source>
</evidence>
<dbReference type="PRINTS" id="PR02050">
    <property type="entry name" value="B14GALTRFASE"/>
</dbReference>
<feature type="domain" description="Galactosyltransferase C-terminal" evidence="12">
    <location>
        <begin position="171"/>
        <end position="216"/>
    </location>
</feature>
<dbReference type="STRING" id="2903.R1DFD7"/>
<evidence type="ECO:0000256" key="4">
    <source>
        <dbReference type="ARBA" id="ARBA00022676"/>
    </source>
</evidence>
<evidence type="ECO:0000256" key="6">
    <source>
        <dbReference type="ARBA" id="ARBA00022692"/>
    </source>
</evidence>
<dbReference type="AlphaFoldDB" id="A0A0D3IE26"/>
<evidence type="ECO:0000256" key="9">
    <source>
        <dbReference type="ARBA" id="ARBA00023136"/>
    </source>
</evidence>
<dbReference type="PANTHER" id="PTHR19300">
    <property type="entry name" value="BETA-1,4-GALACTOSYLTRANSFERASE"/>
    <property type="match status" value="1"/>
</dbReference>
<dbReference type="PaxDb" id="2903-EOD09511"/>
<accession>A0A0D3IE26</accession>
<evidence type="ECO:0000259" key="13">
    <source>
        <dbReference type="Pfam" id="PF13733"/>
    </source>
</evidence>
<keyword evidence="9" id="KW-0472">Membrane</keyword>
<proteinExistence type="inferred from homology"/>
<dbReference type="InterPro" id="IPR029044">
    <property type="entry name" value="Nucleotide-diphossugar_trans"/>
</dbReference>
<dbReference type="eggNOG" id="KOG3917">
    <property type="taxonomic scope" value="Eukaryota"/>
</dbReference>
<feature type="region of interest" description="Disordered" evidence="11">
    <location>
        <begin position="389"/>
        <end position="412"/>
    </location>
</feature>
<evidence type="ECO:0000259" key="12">
    <source>
        <dbReference type="Pfam" id="PF02709"/>
    </source>
</evidence>
<dbReference type="HOGENOM" id="CLU_624751_0_0_1"/>
<dbReference type="Proteomes" id="UP000013827">
    <property type="component" value="Unassembled WGS sequence"/>
</dbReference>
<dbReference type="UniPathway" id="UPA00378"/>
<name>A0A0D3IE26_EMIH1</name>
<evidence type="ECO:0008006" key="16">
    <source>
        <dbReference type="Google" id="ProtNLM"/>
    </source>
</evidence>
<keyword evidence="6" id="KW-0812">Transmembrane</keyword>
<reference evidence="15" key="1">
    <citation type="journal article" date="2013" name="Nature">
        <title>Pan genome of the phytoplankton Emiliania underpins its global distribution.</title>
        <authorList>
            <person name="Read B.A."/>
            <person name="Kegel J."/>
            <person name="Klute M.J."/>
            <person name="Kuo A."/>
            <person name="Lefebvre S.C."/>
            <person name="Maumus F."/>
            <person name="Mayer C."/>
            <person name="Miller J."/>
            <person name="Monier A."/>
            <person name="Salamov A."/>
            <person name="Young J."/>
            <person name="Aguilar M."/>
            <person name="Claverie J.M."/>
            <person name="Frickenhaus S."/>
            <person name="Gonzalez K."/>
            <person name="Herman E.K."/>
            <person name="Lin Y.C."/>
            <person name="Napier J."/>
            <person name="Ogata H."/>
            <person name="Sarno A.F."/>
            <person name="Shmutz J."/>
            <person name="Schroeder D."/>
            <person name="de Vargas C."/>
            <person name="Verret F."/>
            <person name="von Dassow P."/>
            <person name="Valentin K."/>
            <person name="Van de Peer Y."/>
            <person name="Wheeler G."/>
            <person name="Dacks J.B."/>
            <person name="Delwiche C.F."/>
            <person name="Dyhrman S.T."/>
            <person name="Glockner G."/>
            <person name="John U."/>
            <person name="Richards T."/>
            <person name="Worden A.Z."/>
            <person name="Zhang X."/>
            <person name="Grigoriev I.V."/>
            <person name="Allen A.E."/>
            <person name="Bidle K."/>
            <person name="Borodovsky M."/>
            <person name="Bowler C."/>
            <person name="Brownlee C."/>
            <person name="Cock J.M."/>
            <person name="Elias M."/>
            <person name="Gladyshev V.N."/>
            <person name="Groth M."/>
            <person name="Guda C."/>
            <person name="Hadaegh A."/>
            <person name="Iglesias-Rodriguez M.D."/>
            <person name="Jenkins J."/>
            <person name="Jones B.M."/>
            <person name="Lawson T."/>
            <person name="Leese F."/>
            <person name="Lindquist E."/>
            <person name="Lobanov A."/>
            <person name="Lomsadze A."/>
            <person name="Malik S.B."/>
            <person name="Marsh M.E."/>
            <person name="Mackinder L."/>
            <person name="Mock T."/>
            <person name="Mueller-Roeber B."/>
            <person name="Pagarete A."/>
            <person name="Parker M."/>
            <person name="Probert I."/>
            <person name="Quesneville H."/>
            <person name="Raines C."/>
            <person name="Rensing S.A."/>
            <person name="Riano-Pachon D.M."/>
            <person name="Richier S."/>
            <person name="Rokitta S."/>
            <person name="Shiraiwa Y."/>
            <person name="Soanes D.M."/>
            <person name="van der Giezen M."/>
            <person name="Wahlund T.M."/>
            <person name="Williams B."/>
            <person name="Wilson W."/>
            <person name="Wolfe G."/>
            <person name="Wurch L.L."/>
        </authorList>
    </citation>
    <scope>NUCLEOTIDE SEQUENCE</scope>
</reference>
<sequence length="439" mass="47640">MAWLGLCGGGTLTAFNYISPGCSFYEAHFLGGCARVPPRPECAAPAAAHRTTHRLGVIVPYRGGGLATHATLSHFCERSSARGGICHAGSGGGSVGAGAAARVLLVNQTGSAPFNRGALANIGFELLSRGERLDYLAVHDVDRVPAVDNASCAGAISGYYLFPGATPRVLHPKSYTGGVLVIAASVYRAVNGFSNAFWGWGHEDNELFGRLRWCGLVPRQGKNLDACMVHEHCQQCKHSTAAVRVEDTAALLHETRNIALLQRRLDSPQAAMATDGIRQVSYEAEGRPRRVRCGSCRLQVIDVPAGVIDEARRALSRRASFVRVAAASRARVLHNYRYEVDMEVVMGGAGRVALQRVAVCDHAWQREEMRERYGVPRYTALWRAAVSHNPGNGSRDPANLRKSHRPVSGRRLEAGGMSPHIQIVRRFRYRGPFACDIVR</sequence>
<comment type="pathway">
    <text evidence="2">Protein modification; protein glycosylation.</text>
</comment>
<dbReference type="EnsemblProtists" id="EOD09511">
    <property type="protein sequence ID" value="EOD09511"/>
    <property type="gene ID" value="EMIHUDRAFT_197985"/>
</dbReference>
<dbReference type="SUPFAM" id="SSF53448">
    <property type="entry name" value="Nucleotide-diphospho-sugar transferases"/>
    <property type="match status" value="1"/>
</dbReference>
<evidence type="ECO:0000256" key="5">
    <source>
        <dbReference type="ARBA" id="ARBA00022679"/>
    </source>
</evidence>
<evidence type="ECO:0000256" key="10">
    <source>
        <dbReference type="ARBA" id="ARBA00023180"/>
    </source>
</evidence>
<keyword evidence="10" id="KW-0325">Glycoprotein</keyword>
<comment type="similarity">
    <text evidence="3">Belongs to the glycosyltransferase 7 family.</text>
</comment>
<keyword evidence="8" id="KW-1133">Transmembrane helix</keyword>
<dbReference type="GeneID" id="17255693"/>
<protein>
    <recommendedName>
        <fullName evidence="16">Galactosyltransferase C-terminal domain-containing protein</fullName>
    </recommendedName>
</protein>
<dbReference type="Gene3D" id="3.90.550.10">
    <property type="entry name" value="Spore Coat Polysaccharide Biosynthesis Protein SpsA, Chain A"/>
    <property type="match status" value="1"/>
</dbReference>
<dbReference type="InterPro" id="IPR027995">
    <property type="entry name" value="Galactosyl_T_N"/>
</dbReference>
<dbReference type="InterPro" id="IPR027791">
    <property type="entry name" value="Galactosyl_T_C"/>
</dbReference>
<dbReference type="PANTHER" id="PTHR19300:SF57">
    <property type="entry name" value="BETA-1,4-N-ACETYLGALACTOSAMINYLTRANSFERASE"/>
    <property type="match status" value="1"/>
</dbReference>
<organism evidence="14 15">
    <name type="scientific">Emiliania huxleyi (strain CCMP1516)</name>
    <dbReference type="NCBI Taxonomy" id="280463"/>
    <lineage>
        <taxon>Eukaryota</taxon>
        <taxon>Haptista</taxon>
        <taxon>Haptophyta</taxon>
        <taxon>Prymnesiophyceae</taxon>
        <taxon>Isochrysidales</taxon>
        <taxon>Noelaerhabdaceae</taxon>
        <taxon>Emiliania</taxon>
    </lineage>
</organism>
<keyword evidence="15" id="KW-1185">Reference proteome</keyword>
<dbReference type="KEGG" id="ehx:EMIHUDRAFT_197985"/>
<evidence type="ECO:0000256" key="3">
    <source>
        <dbReference type="ARBA" id="ARBA00005735"/>
    </source>
</evidence>
<keyword evidence="7" id="KW-0735">Signal-anchor</keyword>
<dbReference type="Pfam" id="PF13733">
    <property type="entry name" value="Glyco_transf_7N"/>
    <property type="match status" value="1"/>
</dbReference>
<dbReference type="Pfam" id="PF02709">
    <property type="entry name" value="Glyco_transf_7C"/>
    <property type="match status" value="1"/>
</dbReference>
<evidence type="ECO:0000313" key="14">
    <source>
        <dbReference type="EnsemblProtists" id="EOD09511"/>
    </source>
</evidence>
<keyword evidence="4" id="KW-0328">Glycosyltransferase</keyword>
<evidence type="ECO:0000313" key="15">
    <source>
        <dbReference type="Proteomes" id="UP000013827"/>
    </source>
</evidence>
<evidence type="ECO:0000256" key="1">
    <source>
        <dbReference type="ARBA" id="ARBA00004606"/>
    </source>
</evidence>
<comment type="subcellular location">
    <subcellularLocation>
        <location evidence="1">Membrane</location>
        <topology evidence="1">Single-pass type II membrane protein</topology>
    </subcellularLocation>
</comment>
<dbReference type="InterPro" id="IPR003859">
    <property type="entry name" value="Galactosyl_T"/>
</dbReference>
<feature type="domain" description="Galactosyltransferase N-terminal" evidence="13">
    <location>
        <begin position="103"/>
        <end position="149"/>
    </location>
</feature>
<keyword evidence="5" id="KW-0808">Transferase</keyword>
<dbReference type="RefSeq" id="XP_005761940.1">
    <property type="nucleotide sequence ID" value="XM_005761883.1"/>
</dbReference>
<reference evidence="14" key="2">
    <citation type="submission" date="2024-10" db="UniProtKB">
        <authorList>
            <consortium name="EnsemblProtists"/>
        </authorList>
    </citation>
    <scope>IDENTIFICATION</scope>
</reference>
<dbReference type="GO" id="GO:0008378">
    <property type="term" value="F:galactosyltransferase activity"/>
    <property type="evidence" value="ECO:0007669"/>
    <property type="project" value="TreeGrafter"/>
</dbReference>
<evidence type="ECO:0000256" key="8">
    <source>
        <dbReference type="ARBA" id="ARBA00022989"/>
    </source>
</evidence>
<evidence type="ECO:0000256" key="2">
    <source>
        <dbReference type="ARBA" id="ARBA00004922"/>
    </source>
</evidence>
<dbReference type="GO" id="GO:0005975">
    <property type="term" value="P:carbohydrate metabolic process"/>
    <property type="evidence" value="ECO:0007669"/>
    <property type="project" value="InterPro"/>
</dbReference>
<dbReference type="GO" id="GO:0016020">
    <property type="term" value="C:membrane"/>
    <property type="evidence" value="ECO:0007669"/>
    <property type="project" value="UniProtKB-SubCell"/>
</dbReference>
<evidence type="ECO:0000256" key="7">
    <source>
        <dbReference type="ARBA" id="ARBA00022968"/>
    </source>
</evidence>
<dbReference type="GO" id="GO:0005794">
    <property type="term" value="C:Golgi apparatus"/>
    <property type="evidence" value="ECO:0007669"/>
    <property type="project" value="TreeGrafter"/>
</dbReference>